<dbReference type="PANTHER" id="PTHR11712:SF322">
    <property type="entry name" value="POLYKETIDE BETA-KETOACYL SYNTHASE 2-RELATED"/>
    <property type="match status" value="1"/>
</dbReference>
<dbReference type="Pfam" id="PF00109">
    <property type="entry name" value="ketoacyl-synt"/>
    <property type="match status" value="1"/>
</dbReference>
<dbReference type="CDD" id="cd00834">
    <property type="entry name" value="KAS_I_II"/>
    <property type="match status" value="1"/>
</dbReference>
<evidence type="ECO:0000256" key="1">
    <source>
        <dbReference type="ARBA" id="ARBA00008467"/>
    </source>
</evidence>
<keyword evidence="2 4" id="KW-0808">Transferase</keyword>
<organism evidence="6 7">
    <name type="scientific">Thermosporothrix hazakensis</name>
    <dbReference type="NCBI Taxonomy" id="644383"/>
    <lineage>
        <taxon>Bacteria</taxon>
        <taxon>Bacillati</taxon>
        <taxon>Chloroflexota</taxon>
        <taxon>Ktedonobacteria</taxon>
        <taxon>Ktedonobacterales</taxon>
        <taxon>Thermosporotrichaceae</taxon>
        <taxon>Thermosporothrix</taxon>
    </lineage>
</organism>
<proteinExistence type="inferred from homology"/>
<evidence type="ECO:0000313" key="6">
    <source>
        <dbReference type="EMBL" id="PZW18312.1"/>
    </source>
</evidence>
<dbReference type="InterPro" id="IPR014030">
    <property type="entry name" value="Ketoacyl_synth_N"/>
</dbReference>
<evidence type="ECO:0000259" key="5">
    <source>
        <dbReference type="PROSITE" id="PS52004"/>
    </source>
</evidence>
<comment type="similarity">
    <text evidence="1 4">Belongs to the thiolase-like superfamily. Beta-ketoacyl-ACP synthases family.</text>
</comment>
<feature type="domain" description="Ketosynthase family 3 (KS3)" evidence="5">
    <location>
        <begin position="2"/>
        <end position="421"/>
    </location>
</feature>
<dbReference type="EMBL" id="QKUF01000053">
    <property type="protein sequence ID" value="PZW18312.1"/>
    <property type="molecule type" value="Genomic_DNA"/>
</dbReference>
<comment type="caution">
    <text evidence="6">The sequence shown here is derived from an EMBL/GenBank/DDBJ whole genome shotgun (WGS) entry which is preliminary data.</text>
</comment>
<dbReference type="InterPro" id="IPR016039">
    <property type="entry name" value="Thiolase-like"/>
</dbReference>
<dbReference type="InterPro" id="IPR000794">
    <property type="entry name" value="Beta-ketoacyl_synthase"/>
</dbReference>
<keyword evidence="3" id="KW-0012">Acyltransferase</keyword>
<dbReference type="PROSITE" id="PS52004">
    <property type="entry name" value="KS3_2"/>
    <property type="match status" value="1"/>
</dbReference>
<name>A0A326TRU4_THEHA</name>
<evidence type="ECO:0000313" key="7">
    <source>
        <dbReference type="Proteomes" id="UP000248806"/>
    </source>
</evidence>
<dbReference type="InterPro" id="IPR014031">
    <property type="entry name" value="Ketoacyl_synth_C"/>
</dbReference>
<dbReference type="SUPFAM" id="SSF53901">
    <property type="entry name" value="Thiolase-like"/>
    <property type="match status" value="2"/>
</dbReference>
<dbReference type="RefSeq" id="WP_111326599.1">
    <property type="nucleotide sequence ID" value="NZ_BIFX01000003.1"/>
</dbReference>
<keyword evidence="7" id="KW-1185">Reference proteome</keyword>
<dbReference type="AlphaFoldDB" id="A0A326TRU4"/>
<dbReference type="OrthoDB" id="416758at2"/>
<accession>A0A326TRU4</accession>
<reference evidence="6 7" key="1">
    <citation type="submission" date="2018-06" db="EMBL/GenBank/DDBJ databases">
        <title>Genomic Encyclopedia of Archaeal and Bacterial Type Strains, Phase II (KMG-II): from individual species to whole genera.</title>
        <authorList>
            <person name="Goeker M."/>
        </authorList>
    </citation>
    <scope>NUCLEOTIDE SEQUENCE [LARGE SCALE GENOMIC DNA]</scope>
    <source>
        <strain evidence="6 7">ATCC BAA-1881</strain>
    </source>
</reference>
<gene>
    <name evidence="6" type="ORF">EI42_06229</name>
</gene>
<dbReference type="SMART" id="SM00825">
    <property type="entry name" value="PKS_KS"/>
    <property type="match status" value="1"/>
</dbReference>
<dbReference type="InterPro" id="IPR020841">
    <property type="entry name" value="PKS_Beta-ketoAc_synthase_dom"/>
</dbReference>
<protein>
    <submittedName>
        <fullName evidence="6">3-oxoacyl-[acyl-carrier-protein] synthase II</fullName>
    </submittedName>
</protein>
<sequence length="426" mass="45998">MTAQIVVTGMGVVSPYGVGPDVLWDSVQAGKSGLTALTSFETAHIQCRAGGQLIDFDPERYYSRRQLRKMDRFSVFALIAVQQALTQAGLLLENNRPVWGQDEARSHRVGITVGNNLGGWEFAERELQNLWEHGPQAVSPYMAIAWFPAAVQGNISIQYGIKGVGRTFLSDRASGGHALVHALHCLLQHKVDIMIAGGTEAPFSPYAALCYETSGLMSRQASQNPYTAYRPFDRQHDGLVPAEGAAFFVLERAEDAHHRGATILGELAGWATTHDGYDFIQPAPDGRVYAETMLAALQRAGLQPGDIDCTFAAGSAVPAEDVSETRAIHQAFGKHAHRIPVSTPKSAFGNLFGAALPVDLALALLALRHQTIPPTLHLDQAAPECDLDYVPRVPRAASNLSACLLNARGMGGTNVSLVLKRYEKPL</sequence>
<dbReference type="Gene3D" id="3.40.47.10">
    <property type="match status" value="2"/>
</dbReference>
<dbReference type="Proteomes" id="UP000248806">
    <property type="component" value="Unassembled WGS sequence"/>
</dbReference>
<dbReference type="PANTHER" id="PTHR11712">
    <property type="entry name" value="POLYKETIDE SYNTHASE-RELATED"/>
    <property type="match status" value="1"/>
</dbReference>
<evidence type="ECO:0000256" key="2">
    <source>
        <dbReference type="ARBA" id="ARBA00022679"/>
    </source>
</evidence>
<dbReference type="GO" id="GO:0004315">
    <property type="term" value="F:3-oxoacyl-[acyl-carrier-protein] synthase activity"/>
    <property type="evidence" value="ECO:0007669"/>
    <property type="project" value="TreeGrafter"/>
</dbReference>
<evidence type="ECO:0000256" key="4">
    <source>
        <dbReference type="RuleBase" id="RU003694"/>
    </source>
</evidence>
<evidence type="ECO:0000256" key="3">
    <source>
        <dbReference type="ARBA" id="ARBA00023315"/>
    </source>
</evidence>
<dbReference type="Pfam" id="PF02801">
    <property type="entry name" value="Ketoacyl-synt_C"/>
    <property type="match status" value="1"/>
</dbReference>
<dbReference type="GO" id="GO:0006633">
    <property type="term" value="P:fatty acid biosynthetic process"/>
    <property type="evidence" value="ECO:0007669"/>
    <property type="project" value="TreeGrafter"/>
</dbReference>